<proteinExistence type="predicted"/>
<accession>A0AA86QK72</accession>
<name>A0AA86QK72_9EUKA</name>
<gene>
    <name evidence="1" type="ORF">HINF_LOCUS47810</name>
    <name evidence="2" type="ORF">HINF_LOCUS57132</name>
</gene>
<protein>
    <submittedName>
        <fullName evidence="2">Hypothetical_protein</fullName>
    </submittedName>
</protein>
<dbReference type="AlphaFoldDB" id="A0AA86QK72"/>
<organism evidence="1">
    <name type="scientific">Hexamita inflata</name>
    <dbReference type="NCBI Taxonomy" id="28002"/>
    <lineage>
        <taxon>Eukaryota</taxon>
        <taxon>Metamonada</taxon>
        <taxon>Diplomonadida</taxon>
        <taxon>Hexamitidae</taxon>
        <taxon>Hexamitinae</taxon>
        <taxon>Hexamita</taxon>
    </lineage>
</organism>
<evidence type="ECO:0000313" key="1">
    <source>
        <dbReference type="EMBL" id="CAI9960165.1"/>
    </source>
</evidence>
<reference evidence="2 3" key="2">
    <citation type="submission" date="2024-07" db="EMBL/GenBank/DDBJ databases">
        <authorList>
            <person name="Akdeniz Z."/>
        </authorList>
    </citation>
    <scope>NUCLEOTIDE SEQUENCE [LARGE SCALE GENOMIC DNA]</scope>
</reference>
<evidence type="ECO:0000313" key="3">
    <source>
        <dbReference type="Proteomes" id="UP001642409"/>
    </source>
</evidence>
<sequence length="134" mass="15748">MHHENAYVYLSRFGHKILDPKKPRRFRQQSKYFFKFLRVVQMSDRTTLESQVQKIVRFWLIQIFHTRLRTQKHGEGSRTTLILVLQVPESVGSFWNSRAAIYILPTDLCSVLYTQAISNAALYSRHTGSETSNE</sequence>
<evidence type="ECO:0000313" key="2">
    <source>
        <dbReference type="EMBL" id="CAL6075285.1"/>
    </source>
</evidence>
<keyword evidence="3" id="KW-1185">Reference proteome</keyword>
<dbReference type="EMBL" id="CAXDID020000313">
    <property type="protein sequence ID" value="CAL6075285.1"/>
    <property type="molecule type" value="Genomic_DNA"/>
</dbReference>
<reference evidence="1" key="1">
    <citation type="submission" date="2023-06" db="EMBL/GenBank/DDBJ databases">
        <authorList>
            <person name="Kurt Z."/>
        </authorList>
    </citation>
    <scope>NUCLEOTIDE SEQUENCE</scope>
</reference>
<dbReference type="Proteomes" id="UP001642409">
    <property type="component" value="Unassembled WGS sequence"/>
</dbReference>
<comment type="caution">
    <text evidence="1">The sequence shown here is derived from an EMBL/GenBank/DDBJ whole genome shotgun (WGS) entry which is preliminary data.</text>
</comment>
<dbReference type="EMBL" id="CATOUU010000929">
    <property type="protein sequence ID" value="CAI9960165.1"/>
    <property type="molecule type" value="Genomic_DNA"/>
</dbReference>